<evidence type="ECO:0000259" key="17">
    <source>
        <dbReference type="PROSITE" id="PS50089"/>
    </source>
</evidence>
<dbReference type="CDD" id="cd16461">
    <property type="entry name" value="RING-H2_EL5-like"/>
    <property type="match status" value="1"/>
</dbReference>
<dbReference type="PANTHER" id="PTHR46913">
    <property type="entry name" value="RING-H2 FINGER PROTEIN ATL16"/>
    <property type="match status" value="1"/>
</dbReference>
<dbReference type="SMART" id="SM00184">
    <property type="entry name" value="RING"/>
    <property type="match status" value="1"/>
</dbReference>
<name>A0AAP0R4M6_LIQFO</name>
<feature type="transmembrane region" description="Helical" evidence="16">
    <location>
        <begin position="72"/>
        <end position="91"/>
    </location>
</feature>
<feature type="region of interest" description="Disordered" evidence="15">
    <location>
        <begin position="101"/>
        <end position="121"/>
    </location>
</feature>
<dbReference type="PANTHER" id="PTHR46913:SF19">
    <property type="entry name" value="RING-TYPE E3 UBIQUITIN TRANSFERASE"/>
    <property type="match status" value="1"/>
</dbReference>
<feature type="region of interest" description="Disordered" evidence="15">
    <location>
        <begin position="341"/>
        <end position="370"/>
    </location>
</feature>
<dbReference type="GO" id="GO:0016567">
    <property type="term" value="P:protein ubiquitination"/>
    <property type="evidence" value="ECO:0007669"/>
    <property type="project" value="InterPro"/>
</dbReference>
<evidence type="ECO:0000256" key="12">
    <source>
        <dbReference type="ARBA" id="ARBA00023136"/>
    </source>
</evidence>
<keyword evidence="10" id="KW-0862">Zinc</keyword>
<keyword evidence="8 14" id="KW-0863">Zinc-finger</keyword>
<evidence type="ECO:0000256" key="11">
    <source>
        <dbReference type="ARBA" id="ARBA00022989"/>
    </source>
</evidence>
<evidence type="ECO:0000256" key="13">
    <source>
        <dbReference type="ARBA" id="ARBA00024209"/>
    </source>
</evidence>
<evidence type="ECO:0000313" key="19">
    <source>
        <dbReference type="Proteomes" id="UP001415857"/>
    </source>
</evidence>
<sequence length="412" mass="45442">MLSFMAFKHRKLFPTLSVTNQTINCLDFCDPLICTNCDRYPGSDFTVAPPPPPPPSAGEPFNYRNQSISPSVIIILSLLVSFFLIVSYYVIIVKHCSNCNGSRNRPPPSQSDGTDEEHLDENQGPVIDHPIWFITTVGLQQAIINSITICKYKKGEGLIEGTECSVCLSEFQEDETVRLLPKCSHAFHIQCIDTWLRSHTNCPLCRACIVSDTVSPPLGSVDQNSHNLGANEQTQMENYAGHGELGENQVRNGGVCENNRSGTEDEGELLQVNDEIMLKQGVNSNGNGVFRVLSNMADNHTKMDDEIQLLRRSISMDSSSSSAPTMCLDLENIYSVESESSSVHHNVDVQKSDTETVPRQEDSNSSMLKSIGSSSIEQTLHYSPVSIKRSFSSSGRPFLPRHNGCVNSILPL</sequence>
<comment type="similarity">
    <text evidence="13">Belongs to the RING-type zinc finger family. ATL subfamily.</text>
</comment>
<dbReference type="GO" id="GO:0016020">
    <property type="term" value="C:membrane"/>
    <property type="evidence" value="ECO:0007669"/>
    <property type="project" value="UniProtKB-SubCell"/>
</dbReference>
<reference evidence="18 19" key="1">
    <citation type="journal article" date="2024" name="Plant J.">
        <title>Genome sequences and population genomics reveal climatic adaptation and genomic divergence between two closely related sweetgum species.</title>
        <authorList>
            <person name="Xu W.Q."/>
            <person name="Ren C.Q."/>
            <person name="Zhang X.Y."/>
            <person name="Comes H.P."/>
            <person name="Liu X.H."/>
            <person name="Li Y.G."/>
            <person name="Kettle C.J."/>
            <person name="Jalonen R."/>
            <person name="Gaisberger H."/>
            <person name="Ma Y.Z."/>
            <person name="Qiu Y.X."/>
        </authorList>
    </citation>
    <scope>NUCLEOTIDE SEQUENCE [LARGE SCALE GENOMIC DNA]</scope>
    <source>
        <strain evidence="18">Hangzhou</strain>
    </source>
</reference>
<evidence type="ECO:0000256" key="6">
    <source>
        <dbReference type="ARBA" id="ARBA00022692"/>
    </source>
</evidence>
<dbReference type="SMART" id="SM01197">
    <property type="entry name" value="FANCL_C"/>
    <property type="match status" value="1"/>
</dbReference>
<dbReference type="PROSITE" id="PS50089">
    <property type="entry name" value="ZF_RING_2"/>
    <property type="match status" value="1"/>
</dbReference>
<evidence type="ECO:0000256" key="14">
    <source>
        <dbReference type="PROSITE-ProRule" id="PRU00175"/>
    </source>
</evidence>
<dbReference type="FunFam" id="3.30.40.10:FF:000233">
    <property type="entry name" value="RING-H2 finger protein ATL54"/>
    <property type="match status" value="1"/>
</dbReference>
<dbReference type="GO" id="GO:0061630">
    <property type="term" value="F:ubiquitin protein ligase activity"/>
    <property type="evidence" value="ECO:0007669"/>
    <property type="project" value="UniProtKB-EC"/>
</dbReference>
<dbReference type="Pfam" id="PF13639">
    <property type="entry name" value="zf-RING_2"/>
    <property type="match status" value="1"/>
</dbReference>
<evidence type="ECO:0000256" key="7">
    <source>
        <dbReference type="ARBA" id="ARBA00022723"/>
    </source>
</evidence>
<evidence type="ECO:0000256" key="8">
    <source>
        <dbReference type="ARBA" id="ARBA00022771"/>
    </source>
</evidence>
<dbReference type="EMBL" id="JBBPBK010000014">
    <property type="protein sequence ID" value="KAK9269907.1"/>
    <property type="molecule type" value="Genomic_DNA"/>
</dbReference>
<dbReference type="AlphaFoldDB" id="A0AAP0R4M6"/>
<organism evidence="18 19">
    <name type="scientific">Liquidambar formosana</name>
    <name type="common">Formosan gum</name>
    <dbReference type="NCBI Taxonomy" id="63359"/>
    <lineage>
        <taxon>Eukaryota</taxon>
        <taxon>Viridiplantae</taxon>
        <taxon>Streptophyta</taxon>
        <taxon>Embryophyta</taxon>
        <taxon>Tracheophyta</taxon>
        <taxon>Spermatophyta</taxon>
        <taxon>Magnoliopsida</taxon>
        <taxon>eudicotyledons</taxon>
        <taxon>Gunneridae</taxon>
        <taxon>Pentapetalae</taxon>
        <taxon>Saxifragales</taxon>
        <taxon>Altingiaceae</taxon>
        <taxon>Liquidambar</taxon>
    </lineage>
</organism>
<comment type="subcellular location">
    <subcellularLocation>
        <location evidence="2">Membrane</location>
        <topology evidence="2">Single-pass membrane protein</topology>
    </subcellularLocation>
</comment>
<dbReference type="GO" id="GO:0008270">
    <property type="term" value="F:zinc ion binding"/>
    <property type="evidence" value="ECO:0007669"/>
    <property type="project" value="UniProtKB-KW"/>
</dbReference>
<evidence type="ECO:0000256" key="2">
    <source>
        <dbReference type="ARBA" id="ARBA00004167"/>
    </source>
</evidence>
<keyword evidence="11 16" id="KW-1133">Transmembrane helix</keyword>
<keyword evidence="12 16" id="KW-0472">Membrane</keyword>
<evidence type="ECO:0000313" key="18">
    <source>
        <dbReference type="EMBL" id="KAK9269907.1"/>
    </source>
</evidence>
<dbReference type="Gene3D" id="3.30.40.10">
    <property type="entry name" value="Zinc/RING finger domain, C3HC4 (zinc finger)"/>
    <property type="match status" value="1"/>
</dbReference>
<comment type="catalytic activity">
    <reaction evidence="1">
        <text>S-ubiquitinyl-[E2 ubiquitin-conjugating enzyme]-L-cysteine + [acceptor protein]-L-lysine = [E2 ubiquitin-conjugating enzyme]-L-cysteine + N(6)-ubiquitinyl-[acceptor protein]-L-lysine.</text>
        <dbReference type="EC" id="2.3.2.27"/>
    </reaction>
</comment>
<keyword evidence="7" id="KW-0479">Metal-binding</keyword>
<keyword evidence="9" id="KW-0833">Ubl conjugation pathway</keyword>
<evidence type="ECO:0000256" key="4">
    <source>
        <dbReference type="ARBA" id="ARBA00012483"/>
    </source>
</evidence>
<evidence type="ECO:0000256" key="1">
    <source>
        <dbReference type="ARBA" id="ARBA00000900"/>
    </source>
</evidence>
<feature type="domain" description="RING-type" evidence="17">
    <location>
        <begin position="164"/>
        <end position="206"/>
    </location>
</feature>
<dbReference type="SUPFAM" id="SSF57850">
    <property type="entry name" value="RING/U-box"/>
    <property type="match status" value="1"/>
</dbReference>
<evidence type="ECO:0000256" key="9">
    <source>
        <dbReference type="ARBA" id="ARBA00022786"/>
    </source>
</evidence>
<dbReference type="Proteomes" id="UP001415857">
    <property type="component" value="Unassembled WGS sequence"/>
</dbReference>
<comment type="caution">
    <text evidence="18">The sequence shown here is derived from an EMBL/GenBank/DDBJ whole genome shotgun (WGS) entry which is preliminary data.</text>
</comment>
<keyword evidence="6 16" id="KW-0812">Transmembrane</keyword>
<comment type="pathway">
    <text evidence="3">Protein modification; protein ubiquitination.</text>
</comment>
<gene>
    <name evidence="18" type="ORF">L1049_025480</name>
</gene>
<evidence type="ECO:0000256" key="10">
    <source>
        <dbReference type="ARBA" id="ARBA00022833"/>
    </source>
</evidence>
<dbReference type="InterPro" id="IPR044600">
    <property type="entry name" value="ATL1/ATL16-like"/>
</dbReference>
<dbReference type="EC" id="2.3.2.27" evidence="4"/>
<keyword evidence="5" id="KW-0808">Transferase</keyword>
<accession>A0AAP0R4M6</accession>
<dbReference type="InterPro" id="IPR001841">
    <property type="entry name" value="Znf_RING"/>
</dbReference>
<dbReference type="InterPro" id="IPR013083">
    <property type="entry name" value="Znf_RING/FYVE/PHD"/>
</dbReference>
<feature type="compositionally biased region" description="Basic and acidic residues" evidence="15">
    <location>
        <begin position="345"/>
        <end position="362"/>
    </location>
</feature>
<evidence type="ECO:0000256" key="3">
    <source>
        <dbReference type="ARBA" id="ARBA00004906"/>
    </source>
</evidence>
<protein>
    <recommendedName>
        <fullName evidence="4">RING-type E3 ubiquitin transferase</fullName>
        <ecNumber evidence="4">2.3.2.27</ecNumber>
    </recommendedName>
</protein>
<evidence type="ECO:0000256" key="16">
    <source>
        <dbReference type="SAM" id="Phobius"/>
    </source>
</evidence>
<proteinExistence type="inferred from homology"/>
<evidence type="ECO:0000256" key="15">
    <source>
        <dbReference type="SAM" id="MobiDB-lite"/>
    </source>
</evidence>
<evidence type="ECO:0000256" key="5">
    <source>
        <dbReference type="ARBA" id="ARBA00022679"/>
    </source>
</evidence>
<keyword evidence="19" id="KW-1185">Reference proteome</keyword>